<sequence length="74" mass="8569">MLKRIKLQNSSSDNSSAESIIEKLHAEKMPIVTKKETCVSNFFTRIFQKLVCSHQNFSDDEDESEAIMISRQFK</sequence>
<evidence type="ECO:0000313" key="1">
    <source>
        <dbReference type="EMBL" id="EDP45935.1"/>
    </source>
</evidence>
<dbReference type="AlphaFoldDB" id="A8PP18"/>
<keyword evidence="2" id="KW-1185">Reference proteome</keyword>
<reference evidence="1" key="2">
    <citation type="submission" date="2007-10" db="EMBL/GenBank/DDBJ databases">
        <authorList>
            <person name="Myers G.S."/>
        </authorList>
    </citation>
    <scope>NUCLEOTIDE SEQUENCE [LARGE SCALE GENOMIC DNA]</scope>
</reference>
<proteinExistence type="predicted"/>
<organism evidence="1 2">
    <name type="scientific">Rickettsiella grylli</name>
    <dbReference type="NCBI Taxonomy" id="59196"/>
    <lineage>
        <taxon>Bacteria</taxon>
        <taxon>Pseudomonadati</taxon>
        <taxon>Pseudomonadota</taxon>
        <taxon>Gammaproteobacteria</taxon>
        <taxon>Legionellales</taxon>
        <taxon>Coxiellaceae</taxon>
        <taxon>Rickettsiella</taxon>
    </lineage>
</organism>
<reference evidence="1" key="1">
    <citation type="submission" date="2006-04" db="EMBL/GenBank/DDBJ databases">
        <authorList>
            <person name="Seshadri R."/>
            <person name="Federici B.A."/>
        </authorList>
    </citation>
    <scope>NUCLEOTIDE SEQUENCE [LARGE SCALE GENOMIC DNA]</scope>
</reference>
<gene>
    <name evidence="1" type="ORF">RICGR_1178</name>
</gene>
<name>A8PP18_9COXI</name>
<protein>
    <submittedName>
        <fullName evidence="1">Uncharacterized protein</fullName>
    </submittedName>
</protein>
<evidence type="ECO:0000313" key="2">
    <source>
        <dbReference type="Proteomes" id="UP000054075"/>
    </source>
</evidence>
<dbReference type="EMBL" id="AAQJ02000001">
    <property type="protein sequence ID" value="EDP45935.1"/>
    <property type="molecule type" value="Genomic_DNA"/>
</dbReference>
<dbReference type="Proteomes" id="UP000054075">
    <property type="component" value="Unassembled WGS sequence"/>
</dbReference>
<accession>A8PP18</accession>
<comment type="caution">
    <text evidence="1">The sequence shown here is derived from an EMBL/GenBank/DDBJ whole genome shotgun (WGS) entry which is preliminary data.</text>
</comment>
<dbReference type="RefSeq" id="WP_006034923.1">
    <property type="nucleotide sequence ID" value="NZ_AAQJ02000001.1"/>
</dbReference>